<gene>
    <name evidence="9" type="ORF">BCR42DRAFT_414633</name>
</gene>
<comment type="similarity">
    <text evidence="1">Belongs to the AB hydrolase superfamily. AB hydrolase 2 family.</text>
</comment>
<dbReference type="Pfam" id="PF02230">
    <property type="entry name" value="Abhydrolase_2"/>
    <property type="match status" value="1"/>
</dbReference>
<keyword evidence="10" id="KW-1185">Reference proteome</keyword>
<comment type="caution">
    <text evidence="9">The sequence shown here is derived from an EMBL/GenBank/DDBJ whole genome shotgun (WGS) entry which is preliminary data.</text>
</comment>
<keyword evidence="4" id="KW-0378">Hydrolase</keyword>
<comment type="function">
    <text evidence="5">Hydrolyzes fatty acids from S-acylated cysteine residues in proteins with a strong preference for palmitoylated G-alpha proteins over other acyl substrates. Mediates the deacylation of G-alpha proteins such as GPA1 in vivo, but has weak or no activity toward palmitoylated Ras proteins. Has weak lysophospholipase activity in vitro; however such activity may not exist in vivo.</text>
</comment>
<evidence type="ECO:0000259" key="8">
    <source>
        <dbReference type="Pfam" id="PF02230"/>
    </source>
</evidence>
<dbReference type="InterPro" id="IPR003140">
    <property type="entry name" value="PLipase/COase/thioEstase"/>
</dbReference>
<feature type="domain" description="Phospholipase/carboxylesterase/thioesterase" evidence="8">
    <location>
        <begin position="8"/>
        <end position="221"/>
    </location>
</feature>
<name>A0A1X2IGG6_9FUNG</name>
<dbReference type="InterPro" id="IPR029058">
    <property type="entry name" value="AB_hydrolase_fold"/>
</dbReference>
<proteinExistence type="inferred from homology"/>
<evidence type="ECO:0000256" key="3">
    <source>
        <dbReference type="ARBA" id="ARBA00014923"/>
    </source>
</evidence>
<comment type="catalytic activity">
    <reaction evidence="7">
        <text>S-hexadecanoyl-L-cysteinyl-[protein] + H2O = L-cysteinyl-[protein] + hexadecanoate + H(+)</text>
        <dbReference type="Rhea" id="RHEA:19233"/>
        <dbReference type="Rhea" id="RHEA-COMP:10131"/>
        <dbReference type="Rhea" id="RHEA-COMP:11032"/>
        <dbReference type="ChEBI" id="CHEBI:7896"/>
        <dbReference type="ChEBI" id="CHEBI:15377"/>
        <dbReference type="ChEBI" id="CHEBI:15378"/>
        <dbReference type="ChEBI" id="CHEBI:29950"/>
        <dbReference type="ChEBI" id="CHEBI:74151"/>
        <dbReference type="EC" id="3.1.2.22"/>
    </reaction>
</comment>
<reference evidence="9 10" key="1">
    <citation type="submission" date="2016-07" db="EMBL/GenBank/DDBJ databases">
        <title>Pervasive Adenine N6-methylation of Active Genes in Fungi.</title>
        <authorList>
            <consortium name="DOE Joint Genome Institute"/>
            <person name="Mondo S.J."/>
            <person name="Dannebaum R.O."/>
            <person name="Kuo R.C."/>
            <person name="Labutti K."/>
            <person name="Haridas S."/>
            <person name="Kuo A."/>
            <person name="Salamov A."/>
            <person name="Ahrendt S.R."/>
            <person name="Lipzen A."/>
            <person name="Sullivan W."/>
            <person name="Andreopoulos W.B."/>
            <person name="Clum A."/>
            <person name="Lindquist E."/>
            <person name="Daum C."/>
            <person name="Ramamoorthy G.K."/>
            <person name="Gryganskyi A."/>
            <person name="Culley D."/>
            <person name="Magnuson J.K."/>
            <person name="James T.Y."/>
            <person name="O'Malley M.A."/>
            <person name="Stajich J.E."/>
            <person name="Spatafora J.W."/>
            <person name="Visel A."/>
            <person name="Grigoriev I.V."/>
        </authorList>
    </citation>
    <scope>NUCLEOTIDE SEQUENCE [LARGE SCALE GENOMIC DNA]</scope>
    <source>
        <strain evidence="9 10">NRRL 1336</strain>
    </source>
</reference>
<evidence type="ECO:0000313" key="10">
    <source>
        <dbReference type="Proteomes" id="UP000193560"/>
    </source>
</evidence>
<dbReference type="EC" id="3.1.2.22" evidence="2"/>
<dbReference type="Gene3D" id="3.40.50.1820">
    <property type="entry name" value="alpha/beta hydrolase"/>
    <property type="match status" value="1"/>
</dbReference>
<sequence>MTSTAIEPVIIPPTGNHTCTVIFLHGLGDTGLGWLFLAEELGPRLPTVKWILPNSPLRPVSFNGDALIPAWFNVTSFEKSSQTEQVDEEGMLSSVQMVDALIQKELRQGMQNIILGGFSQGCVLSLLTGLTIKTPLAGIIGVSGWLPLGEKFTSMASDANKQTPLLICHGDDDPVVKYRYGRASARYLAKLGYSVDFKTYPGLGHSTSAQEIQDIAAFIQQRTHSPSSAKL</sequence>
<accession>A0A1X2IGG6</accession>
<evidence type="ECO:0000256" key="2">
    <source>
        <dbReference type="ARBA" id="ARBA00012423"/>
    </source>
</evidence>
<dbReference type="Proteomes" id="UP000193560">
    <property type="component" value="Unassembled WGS sequence"/>
</dbReference>
<evidence type="ECO:0000256" key="1">
    <source>
        <dbReference type="ARBA" id="ARBA00006499"/>
    </source>
</evidence>
<evidence type="ECO:0000256" key="7">
    <source>
        <dbReference type="ARBA" id="ARBA00047337"/>
    </source>
</evidence>
<dbReference type="AlphaFoldDB" id="A0A1X2IGG6"/>
<dbReference type="SUPFAM" id="SSF53474">
    <property type="entry name" value="alpha/beta-Hydrolases"/>
    <property type="match status" value="1"/>
</dbReference>
<dbReference type="PANTHER" id="PTHR10655">
    <property type="entry name" value="LYSOPHOSPHOLIPASE-RELATED"/>
    <property type="match status" value="1"/>
</dbReference>
<evidence type="ECO:0000313" key="9">
    <source>
        <dbReference type="EMBL" id="ORZ16244.1"/>
    </source>
</evidence>
<evidence type="ECO:0000256" key="4">
    <source>
        <dbReference type="ARBA" id="ARBA00022801"/>
    </source>
</evidence>
<dbReference type="GO" id="GO:0005737">
    <property type="term" value="C:cytoplasm"/>
    <property type="evidence" value="ECO:0007669"/>
    <property type="project" value="TreeGrafter"/>
</dbReference>
<dbReference type="InterPro" id="IPR050565">
    <property type="entry name" value="LYPA1-2/EST-like"/>
</dbReference>
<dbReference type="PANTHER" id="PTHR10655:SF17">
    <property type="entry name" value="LYSOPHOSPHOLIPASE-LIKE PROTEIN 1"/>
    <property type="match status" value="1"/>
</dbReference>
<dbReference type="GO" id="GO:0008474">
    <property type="term" value="F:palmitoyl-(protein) hydrolase activity"/>
    <property type="evidence" value="ECO:0007669"/>
    <property type="project" value="UniProtKB-EC"/>
</dbReference>
<organism evidence="9 10">
    <name type="scientific">Absidia repens</name>
    <dbReference type="NCBI Taxonomy" id="90262"/>
    <lineage>
        <taxon>Eukaryota</taxon>
        <taxon>Fungi</taxon>
        <taxon>Fungi incertae sedis</taxon>
        <taxon>Mucoromycota</taxon>
        <taxon>Mucoromycotina</taxon>
        <taxon>Mucoromycetes</taxon>
        <taxon>Mucorales</taxon>
        <taxon>Cunninghamellaceae</taxon>
        <taxon>Absidia</taxon>
    </lineage>
</organism>
<protein>
    <recommendedName>
        <fullName evidence="3">Acyl-protein thioesterase 1</fullName>
        <ecNumber evidence="2">3.1.2.22</ecNumber>
    </recommendedName>
    <alternativeName>
        <fullName evidence="6">Palmitoyl-protein hydrolase</fullName>
    </alternativeName>
</protein>
<evidence type="ECO:0000256" key="6">
    <source>
        <dbReference type="ARBA" id="ARBA00031195"/>
    </source>
</evidence>
<dbReference type="STRING" id="90262.A0A1X2IGG6"/>
<dbReference type="GO" id="GO:0052689">
    <property type="term" value="F:carboxylic ester hydrolase activity"/>
    <property type="evidence" value="ECO:0007669"/>
    <property type="project" value="TreeGrafter"/>
</dbReference>
<evidence type="ECO:0000256" key="5">
    <source>
        <dbReference type="ARBA" id="ARBA00029392"/>
    </source>
</evidence>
<dbReference type="EMBL" id="MCGE01000011">
    <property type="protein sequence ID" value="ORZ16244.1"/>
    <property type="molecule type" value="Genomic_DNA"/>
</dbReference>
<dbReference type="OrthoDB" id="2418081at2759"/>